<feature type="domain" description="YncI copper-binding" evidence="2">
    <location>
        <begin position="31"/>
        <end position="178"/>
    </location>
</feature>
<dbReference type="InterPro" id="IPR012533">
    <property type="entry name" value="YcnI-copper_dom"/>
</dbReference>
<protein>
    <submittedName>
        <fullName evidence="3">Nuclear export factor GLE1</fullName>
    </submittedName>
</protein>
<dbReference type="EMBL" id="ACQT01000222">
    <property type="protein sequence ID" value="EER58673.1"/>
    <property type="molecule type" value="Genomic_DNA"/>
</dbReference>
<reference evidence="3 4" key="1">
    <citation type="submission" date="2009-05" db="EMBL/GenBank/DDBJ databases">
        <title>The draft genome of Acidovorax delafieldii 2AN.</title>
        <authorList>
            <consortium name="US DOE Joint Genome Institute (JGI-PGF)"/>
            <person name="Lucas S."/>
            <person name="Copeland A."/>
            <person name="Lapidus A."/>
            <person name="Glavina del Rio T."/>
            <person name="Tice H."/>
            <person name="Bruce D."/>
            <person name="Goodwin L."/>
            <person name="Pitluck S."/>
            <person name="Larimer F."/>
            <person name="Land M.L."/>
            <person name="Hauser L."/>
            <person name="Shelobolina E.S."/>
            <person name="Picardal F."/>
            <person name="Roden E."/>
            <person name="Emerson D."/>
        </authorList>
    </citation>
    <scope>NUCLEOTIDE SEQUENCE [LARGE SCALE GENOMIC DNA]</scope>
    <source>
        <strain evidence="3 4">2AN</strain>
    </source>
</reference>
<accession>C5TA22</accession>
<comment type="caution">
    <text evidence="3">The sequence shown here is derived from an EMBL/GenBank/DDBJ whole genome shotgun (WGS) entry which is preliminary data.</text>
</comment>
<evidence type="ECO:0000313" key="4">
    <source>
        <dbReference type="Proteomes" id="UP000003856"/>
    </source>
</evidence>
<evidence type="ECO:0000256" key="1">
    <source>
        <dbReference type="SAM" id="SignalP"/>
    </source>
</evidence>
<dbReference type="Pfam" id="PF07987">
    <property type="entry name" value="DUF1775"/>
    <property type="match status" value="1"/>
</dbReference>
<dbReference type="Proteomes" id="UP000003856">
    <property type="component" value="Unassembled WGS sequence"/>
</dbReference>
<dbReference type="InterPro" id="IPR038507">
    <property type="entry name" value="YcnI-like_sf"/>
</dbReference>
<feature type="chain" id="PRO_5002955678" evidence="1">
    <location>
        <begin position="31"/>
        <end position="187"/>
    </location>
</feature>
<name>C5TA22_ACIDE</name>
<keyword evidence="4" id="KW-1185">Reference proteome</keyword>
<proteinExistence type="predicted"/>
<dbReference type="PATRIC" id="fig|573060.9.peg.1224"/>
<keyword evidence="1" id="KW-0732">Signal</keyword>
<dbReference type="AlphaFoldDB" id="C5TA22"/>
<dbReference type="Gene3D" id="2.60.40.2230">
    <property type="entry name" value="Uncharacterised protein YcnI-like PF07987, DUF1775"/>
    <property type="match status" value="1"/>
</dbReference>
<gene>
    <name evidence="3" type="ORF">AcdelDRAFT_3752</name>
</gene>
<feature type="signal peptide" evidence="1">
    <location>
        <begin position="1"/>
        <end position="30"/>
    </location>
</feature>
<dbReference type="CDD" id="cd08545">
    <property type="entry name" value="YcnI_like"/>
    <property type="match status" value="1"/>
</dbReference>
<evidence type="ECO:0000313" key="3">
    <source>
        <dbReference type="EMBL" id="EER58673.1"/>
    </source>
</evidence>
<evidence type="ECO:0000259" key="2">
    <source>
        <dbReference type="Pfam" id="PF07987"/>
    </source>
</evidence>
<sequence>MQSTAMKTIKTIATCALLVSATGIFNAANAHITLEYQVASAGSGYKATFRVGHGCGESPTREIVVTLPPGVEGAKPMPKAGWTIAIERETLAQPRTDHGKTIAEEVRRIHWMANTPADALPNAYYDEFVLQARMPAQAGTLYWPVAQVCAQGRADWAEVPAPGQKPGELKFPAPVLELMPAAGGHAH</sequence>
<organism evidence="3 4">
    <name type="scientific">Acidovorax delafieldii 2AN</name>
    <dbReference type="NCBI Taxonomy" id="573060"/>
    <lineage>
        <taxon>Bacteria</taxon>
        <taxon>Pseudomonadati</taxon>
        <taxon>Pseudomonadota</taxon>
        <taxon>Betaproteobacteria</taxon>
        <taxon>Burkholderiales</taxon>
        <taxon>Comamonadaceae</taxon>
        <taxon>Acidovorax</taxon>
    </lineage>
</organism>